<feature type="region of interest" description="Disordered" evidence="2">
    <location>
        <begin position="34"/>
        <end position="59"/>
    </location>
</feature>
<dbReference type="RefSeq" id="WP_313274255.1">
    <property type="nucleotide sequence ID" value="NZ_JASXSX010000004.1"/>
</dbReference>
<dbReference type="EMBL" id="JASXSX010000004">
    <property type="protein sequence ID" value="MDT3767988.1"/>
    <property type="molecule type" value="Genomic_DNA"/>
</dbReference>
<dbReference type="PANTHER" id="PTHR30535:SF4">
    <property type="entry name" value="HEMIN-BINDING PERIPLASMIC PROTEIN HMUT"/>
    <property type="match status" value="1"/>
</dbReference>
<gene>
    <name evidence="4" type="ORF">QS713_07950</name>
</gene>
<sequence length="362" mass="38344">MLKTKSQIRTISLIAAVLAFALLILTACGSAETKPEKTAPTQSASASQKTPDLPDPRAIKGLTTVPELKDPEVIDGKYEQKLPATITDFEGKEVTVNDTSRILALDLYGTLSRTVIALGYGKNIVGKTVSSTEEQLKDLPTVTENGHQLNVEAILALKPTLILVDHSIGPPEAIEQLRATNGVSVVLMDGERSFEKTGELTKHVAQALGVDEAGDALAKRTDEEIKAAEEKIKTWAPEKPLGGAFLYVRGKQGIFFILGSMSSSLLKSLGVRDLAGENDIRDLVPANAESLAKLNPEVIFAMTGGIESAGGMDSFMARPGVAQTTAGKNQRVVAIPDGIALSYGPQSGEVLLNIAKAIYGVK</sequence>
<organism evidence="4 5">
    <name type="scientific">Gleimia hominis</name>
    <dbReference type="NCBI Taxonomy" id="595468"/>
    <lineage>
        <taxon>Bacteria</taxon>
        <taxon>Bacillati</taxon>
        <taxon>Actinomycetota</taxon>
        <taxon>Actinomycetes</taxon>
        <taxon>Actinomycetales</taxon>
        <taxon>Actinomycetaceae</taxon>
        <taxon>Gleimia</taxon>
    </lineage>
</organism>
<evidence type="ECO:0000313" key="5">
    <source>
        <dbReference type="Proteomes" id="UP001247542"/>
    </source>
</evidence>
<dbReference type="Gene3D" id="3.40.50.1980">
    <property type="entry name" value="Nitrogenase molybdenum iron protein domain"/>
    <property type="match status" value="2"/>
</dbReference>
<comment type="similarity">
    <text evidence="1">Belongs to the bacterial solute-binding protein 8 family.</text>
</comment>
<dbReference type="PROSITE" id="PS50983">
    <property type="entry name" value="FE_B12_PBP"/>
    <property type="match status" value="1"/>
</dbReference>
<dbReference type="Pfam" id="PF01497">
    <property type="entry name" value="Peripla_BP_2"/>
    <property type="match status" value="1"/>
</dbReference>
<accession>A0ABU3ICJ8</accession>
<feature type="compositionally biased region" description="Polar residues" evidence="2">
    <location>
        <begin position="39"/>
        <end position="50"/>
    </location>
</feature>
<comment type="caution">
    <text evidence="4">The sequence shown here is derived from an EMBL/GenBank/DDBJ whole genome shotgun (WGS) entry which is preliminary data.</text>
</comment>
<keyword evidence="5" id="KW-1185">Reference proteome</keyword>
<name>A0ABU3ICJ8_9ACTO</name>
<evidence type="ECO:0000259" key="3">
    <source>
        <dbReference type="PROSITE" id="PS50983"/>
    </source>
</evidence>
<reference evidence="4 5" key="1">
    <citation type="submission" date="2023-06" db="EMBL/GenBank/DDBJ databases">
        <title>Draft genome sequence of Gleimia hominis type strain CCUG 57540T.</title>
        <authorList>
            <person name="Salva-Serra F."/>
            <person name="Cardew S."/>
            <person name="Jensie Markopoulos S."/>
            <person name="Ohlen M."/>
            <person name="Inganas E."/>
            <person name="Svensson-Stadler L."/>
            <person name="Moore E.R.B."/>
        </authorList>
    </citation>
    <scope>NUCLEOTIDE SEQUENCE [LARGE SCALE GENOMIC DNA]</scope>
    <source>
        <strain evidence="4 5">CCUG 57540</strain>
    </source>
</reference>
<dbReference type="InterPro" id="IPR050902">
    <property type="entry name" value="ABC_Transporter_SBP"/>
</dbReference>
<evidence type="ECO:0000313" key="4">
    <source>
        <dbReference type="EMBL" id="MDT3767988.1"/>
    </source>
</evidence>
<evidence type="ECO:0000256" key="1">
    <source>
        <dbReference type="ARBA" id="ARBA00008814"/>
    </source>
</evidence>
<evidence type="ECO:0000256" key="2">
    <source>
        <dbReference type="SAM" id="MobiDB-lite"/>
    </source>
</evidence>
<dbReference type="Proteomes" id="UP001247542">
    <property type="component" value="Unassembled WGS sequence"/>
</dbReference>
<proteinExistence type="inferred from homology"/>
<protein>
    <submittedName>
        <fullName evidence="4">ABC transporter substrate-binding protein</fullName>
    </submittedName>
</protein>
<dbReference type="InterPro" id="IPR002491">
    <property type="entry name" value="ABC_transptr_periplasmic_BD"/>
</dbReference>
<dbReference type="SUPFAM" id="SSF53807">
    <property type="entry name" value="Helical backbone' metal receptor"/>
    <property type="match status" value="1"/>
</dbReference>
<dbReference type="PROSITE" id="PS51257">
    <property type="entry name" value="PROKAR_LIPOPROTEIN"/>
    <property type="match status" value="1"/>
</dbReference>
<dbReference type="PANTHER" id="PTHR30535">
    <property type="entry name" value="VITAMIN B12-BINDING PROTEIN"/>
    <property type="match status" value="1"/>
</dbReference>
<feature type="domain" description="Fe/B12 periplasmic-binding" evidence="3">
    <location>
        <begin position="103"/>
        <end position="362"/>
    </location>
</feature>